<dbReference type="PRINTS" id="PR00420">
    <property type="entry name" value="RNGMNOXGNASE"/>
</dbReference>
<evidence type="ECO:0000313" key="5">
    <source>
        <dbReference type="Proteomes" id="UP001201449"/>
    </source>
</evidence>
<evidence type="ECO:0000256" key="2">
    <source>
        <dbReference type="ARBA" id="ARBA00023033"/>
    </source>
</evidence>
<dbReference type="NCBIfam" id="NF005243">
    <property type="entry name" value="PRK06753.1"/>
    <property type="match status" value="1"/>
</dbReference>
<evidence type="ECO:0000256" key="1">
    <source>
        <dbReference type="ARBA" id="ARBA00023002"/>
    </source>
</evidence>
<name>A0ABS9BW95_9BACT</name>
<protein>
    <submittedName>
        <fullName evidence="4">FAD-dependent monooxygenase</fullName>
    </submittedName>
</protein>
<evidence type="ECO:0000313" key="4">
    <source>
        <dbReference type="EMBL" id="MCF1751163.1"/>
    </source>
</evidence>
<keyword evidence="1" id="KW-0560">Oxidoreductase</keyword>
<gene>
    <name evidence="4" type="ORF">L0U89_08775</name>
</gene>
<sequence length="381" mass="41593">MKTDFLIVGGGIAGLTTAIALKNIGIQAILAEAAPEIRAVGAGLALAANAMQALRQIGVSEVVIPLGRELKAFTIYDQKGKPISKTNTDPANSRFGISNFTIHRAALHSALLAQLDAGQVLTGKRSIDIAEEGACYRVDFEDGSSITAENVIVAEGIHSPIRKKLLPSSKIRYAGYTCWRGITDNPALQIEETSETWGAKGRFGVTPLANGQVYWYACINSPHANSTLKDWGKKELMEVFKDFHRPIPQVLSATRPERIIWNDILDLEPIDRFAFGRIVLVGDAAHATTPNMGQGACMAIEDAAILASCLSKNTDVAEAFSAFEKRRLKRTHNIVKTSWTLGKVAQWENSLLRAIRDKAFRMIPVKQRQKQIEALYAVDLG</sequence>
<dbReference type="GO" id="GO:0004497">
    <property type="term" value="F:monooxygenase activity"/>
    <property type="evidence" value="ECO:0007669"/>
    <property type="project" value="UniProtKB-KW"/>
</dbReference>
<dbReference type="SUPFAM" id="SSF51905">
    <property type="entry name" value="FAD/NAD(P)-binding domain"/>
    <property type="match status" value="1"/>
</dbReference>
<keyword evidence="5" id="KW-1185">Reference proteome</keyword>
<comment type="caution">
    <text evidence="4">The sequence shown here is derived from an EMBL/GenBank/DDBJ whole genome shotgun (WGS) entry which is preliminary data.</text>
</comment>
<dbReference type="EMBL" id="JAKEVZ010000006">
    <property type="protein sequence ID" value="MCF1751163.1"/>
    <property type="molecule type" value="Genomic_DNA"/>
</dbReference>
<dbReference type="RefSeq" id="WP_234861198.1">
    <property type="nucleotide sequence ID" value="NZ_JAKEVZ010000006.1"/>
</dbReference>
<dbReference type="PANTHER" id="PTHR13789">
    <property type="entry name" value="MONOOXYGENASE"/>
    <property type="match status" value="1"/>
</dbReference>
<proteinExistence type="predicted"/>
<dbReference type="SUPFAM" id="SSF54373">
    <property type="entry name" value="FAD-linked reductases, C-terminal domain"/>
    <property type="match status" value="1"/>
</dbReference>
<dbReference type="Proteomes" id="UP001201449">
    <property type="component" value="Unassembled WGS sequence"/>
</dbReference>
<dbReference type="InterPro" id="IPR002938">
    <property type="entry name" value="FAD-bd"/>
</dbReference>
<reference evidence="4 5" key="1">
    <citation type="submission" date="2022-01" db="EMBL/GenBank/DDBJ databases">
        <title>Mariniradius saccharolyticus sp. nov., isolated from sediment of a river.</title>
        <authorList>
            <person name="Liu H."/>
        </authorList>
    </citation>
    <scope>NUCLEOTIDE SEQUENCE [LARGE SCALE GENOMIC DNA]</scope>
    <source>
        <strain evidence="4 5">RY-2</strain>
    </source>
</reference>
<dbReference type="Gene3D" id="3.50.50.60">
    <property type="entry name" value="FAD/NAD(P)-binding domain"/>
    <property type="match status" value="1"/>
</dbReference>
<evidence type="ECO:0000259" key="3">
    <source>
        <dbReference type="Pfam" id="PF01494"/>
    </source>
</evidence>
<accession>A0ABS9BW95</accession>
<keyword evidence="2 4" id="KW-0503">Monooxygenase</keyword>
<feature type="domain" description="FAD-binding" evidence="3">
    <location>
        <begin position="2"/>
        <end position="335"/>
    </location>
</feature>
<dbReference type="Pfam" id="PF01494">
    <property type="entry name" value="FAD_binding_3"/>
    <property type="match status" value="1"/>
</dbReference>
<dbReference type="InterPro" id="IPR050493">
    <property type="entry name" value="FAD-dep_Monooxygenase_BioMet"/>
</dbReference>
<dbReference type="InterPro" id="IPR036188">
    <property type="entry name" value="FAD/NAD-bd_sf"/>
</dbReference>
<dbReference type="PANTHER" id="PTHR13789:SF309">
    <property type="entry name" value="PUTATIVE (AFU_ORTHOLOGUE AFUA_6G14510)-RELATED"/>
    <property type="match status" value="1"/>
</dbReference>
<organism evidence="4 5">
    <name type="scientific">Mariniradius sediminis</name>
    <dbReference type="NCBI Taxonomy" id="2909237"/>
    <lineage>
        <taxon>Bacteria</taxon>
        <taxon>Pseudomonadati</taxon>
        <taxon>Bacteroidota</taxon>
        <taxon>Cytophagia</taxon>
        <taxon>Cytophagales</taxon>
        <taxon>Cyclobacteriaceae</taxon>
        <taxon>Mariniradius</taxon>
    </lineage>
</organism>